<dbReference type="PANTHER" id="PTHR38926">
    <property type="entry name" value="F-BOX DOMAIN CONTAINING PROTEIN, EXPRESSED"/>
    <property type="match status" value="1"/>
</dbReference>
<evidence type="ECO:0000256" key="1">
    <source>
        <dbReference type="SAM" id="Coils"/>
    </source>
</evidence>
<gene>
    <name evidence="2" type="ORF">GALMADRAFT_217157</name>
</gene>
<dbReference type="OrthoDB" id="3248197at2759"/>
<organism evidence="2 3">
    <name type="scientific">Galerina marginata (strain CBS 339.88)</name>
    <dbReference type="NCBI Taxonomy" id="685588"/>
    <lineage>
        <taxon>Eukaryota</taxon>
        <taxon>Fungi</taxon>
        <taxon>Dikarya</taxon>
        <taxon>Basidiomycota</taxon>
        <taxon>Agaricomycotina</taxon>
        <taxon>Agaricomycetes</taxon>
        <taxon>Agaricomycetidae</taxon>
        <taxon>Agaricales</taxon>
        <taxon>Agaricineae</taxon>
        <taxon>Strophariaceae</taxon>
        <taxon>Galerina</taxon>
    </lineage>
</organism>
<evidence type="ECO:0000313" key="3">
    <source>
        <dbReference type="Proteomes" id="UP000027222"/>
    </source>
</evidence>
<protein>
    <recommendedName>
        <fullName evidence="4">F-box domain-containing protein</fullName>
    </recommendedName>
</protein>
<evidence type="ECO:0008006" key="4">
    <source>
        <dbReference type="Google" id="ProtNLM"/>
    </source>
</evidence>
<dbReference type="STRING" id="685588.A0A067S635"/>
<dbReference type="EMBL" id="KL142425">
    <property type="protein sequence ID" value="KDR66315.1"/>
    <property type="molecule type" value="Genomic_DNA"/>
</dbReference>
<keyword evidence="3" id="KW-1185">Reference proteome</keyword>
<feature type="coiled-coil region" evidence="1">
    <location>
        <begin position="633"/>
        <end position="660"/>
    </location>
</feature>
<dbReference type="Gene3D" id="1.20.1280.50">
    <property type="match status" value="1"/>
</dbReference>
<dbReference type="Gene3D" id="3.80.10.10">
    <property type="entry name" value="Ribonuclease Inhibitor"/>
    <property type="match status" value="1"/>
</dbReference>
<keyword evidence="1" id="KW-0175">Coiled coil</keyword>
<dbReference type="HOGENOM" id="CLU_239391_0_0_1"/>
<dbReference type="SUPFAM" id="SSF52047">
    <property type="entry name" value="RNI-like"/>
    <property type="match status" value="1"/>
</dbReference>
<name>A0A067S635_GALM3</name>
<dbReference type="PANTHER" id="PTHR38926:SF5">
    <property type="entry name" value="F-BOX AND LEUCINE-RICH REPEAT PROTEIN 6"/>
    <property type="match status" value="1"/>
</dbReference>
<sequence length="1751" mass="202207">MPPINPRIGKSPVATKILGRTASMPSKTAPENWEGIVTNPPINRLPIEILWEIFSAVIPYQLSCARNIAILRLCWVSSQWRRTAMGLSSIWASLTIPLPEITSYLPDLIDEESEFWGIVDQWFQRAGNLPLSLDLVESPDCSHDPSVRCFPCLQLLRNAIRKYSDKVHHLEGVTPHLLQRISKHHFENLHSLILDVDYHDVSRSSLLSLPSFAPNLRRLSLDRVFDTTLENVQASIRLWNDLTHVTTRISGLRTLLEILRACPYLQSAVFHYDNHSRLQATHLQDIKVEFANPVVLPCLITLTIVLSKDESLSLTVFRFLEMPALTSFRLGSFHQPEFGFDSPRPQDLTYIYRQMRNLRRLSLIFNALSRRGLMELLLQLPNLEELDLQDCIDIGNFFSDLNRTQETSTTPFLPWLRLVTLDFREVPESNLDNFHLSTFFLARLRPDVDEYHWDNSFRIKIFMSGKAAQVYRPLVRKGKRKILKGIPIEFIFWDRNIGSRGNRWKFRLDSEDEKPLHGTRRAPFSIRSLTAKIAFYRADAPGSHVTTSISKRHQHFVVYHVPVEVVFPFISLLVLDLLTVYTTQVNMMLLIMVFSEQAPFTSVFEPYTGTNYIPTELEGSRIREIILEPEKIFAKIEDDIMRLQLVMDKVKKEKQGLQDVVDNHRGLLSPFRRLPNDILVAVFLFCLPESNNAIMDINEPPLLLGRICRRWQFVAYHTPRLWATLHVPVPNYPYPDDEAHYPKSHGQVLSEFWARLSLHQVAVKEWLSRSGLCPLSLSFHPTAFEVGQPIGHYQPYLDILHLFSHRWRHVELTIPDGEYSSFFSSITAHEVPMLCTLHVTFLRPWVAWDNTHDPKWENSGLLNAKNLQNLCMSGFPFPISQIAAQLSKLTRLELTDSSNPWQEGGLHITETHKLLSQCSNLVHCAIHITDGGGPICPTEAIDLPFLQSMEVVAQTYSLDFLFQCFRTPFLRFVRYHATSRPSSRCRSSLLTLLSRSQSQIEGLTTNVELLTLQDLQECFKLTPSLRRFRNEEYRRGFFYGESTSFNVDGDTPIDLVKTAFEFLIPDEDGHCSWPRLTEIDLAHPCHVSDQDVYRFITRRIERAKFGDVMSLKKVKVDFKHELECGIQTSLLQYAELEEEIKLEFTYSKEKVVYPGTFKYGKTLPRYSFNSDTGFAHFTSVFGTHTGTNYIPTELERNQIEDITVKPEKLSAKIKDDLMRLQLVVGQMTKQKLDLRDVIDKHRRLLSPVRRLPDDILAAVFLFCLPDSHNAVMDKNDSPLLLGRVCKHWRNVAYRTPLLWATLHLPFPIPPANQGGDAHSLKAHDQLMSEFEAKSLLHRAAIKQWLLRSGSCPLSLSFHPTAWMLGRLVGYYQPYFEILLLFSRRWWRVEMSLRTDEYSSFFTSLSAEDVPLLQSLRIGFLPVWTLWNKPHDLNWEKSGLFKSKNLRALCMSGFPCPVQHLTIQWSKLTCLELTNSQQPWHDQGMDIPKTHDLLSQCSNLVHCALHITGLAGQTCPPGLINFPFLESLDILDRALFLEALFHCLQTPSLRFVKYHTVFWPSSQRRSPLLALLSNTQGRVEGLTTNVEFMTVQELQECFELTPSLRRFRNEQCIRGAFHEQSQGFNKIADFPIDFVKSAFRFLIPDEDGRCYWPRLTEIDLNHARRIDDQDVLLFVARRMELSKSKSDVIRLKTVKANFKHEMVHDIQSAVSRYTDSDVEGRLKLDFTYPSDRAVRPGYYRYGKTLRRSPLLE</sequence>
<dbReference type="InterPro" id="IPR032675">
    <property type="entry name" value="LRR_dom_sf"/>
</dbReference>
<accession>A0A067S635</accession>
<reference evidence="3" key="1">
    <citation type="journal article" date="2014" name="Proc. Natl. Acad. Sci. U.S.A.">
        <title>Extensive sampling of basidiomycete genomes demonstrates inadequacy of the white-rot/brown-rot paradigm for wood decay fungi.</title>
        <authorList>
            <person name="Riley R."/>
            <person name="Salamov A.A."/>
            <person name="Brown D.W."/>
            <person name="Nagy L.G."/>
            <person name="Floudas D."/>
            <person name="Held B.W."/>
            <person name="Levasseur A."/>
            <person name="Lombard V."/>
            <person name="Morin E."/>
            <person name="Otillar R."/>
            <person name="Lindquist E.A."/>
            <person name="Sun H."/>
            <person name="LaButti K.M."/>
            <person name="Schmutz J."/>
            <person name="Jabbour D."/>
            <person name="Luo H."/>
            <person name="Baker S.E."/>
            <person name="Pisabarro A.G."/>
            <person name="Walton J.D."/>
            <person name="Blanchette R.A."/>
            <person name="Henrissat B."/>
            <person name="Martin F."/>
            <person name="Cullen D."/>
            <person name="Hibbett D.S."/>
            <person name="Grigoriev I.V."/>
        </authorList>
    </citation>
    <scope>NUCLEOTIDE SEQUENCE [LARGE SCALE GENOMIC DNA]</scope>
    <source>
        <strain evidence="3">CBS 339.88</strain>
    </source>
</reference>
<evidence type="ECO:0000313" key="2">
    <source>
        <dbReference type="EMBL" id="KDR66315.1"/>
    </source>
</evidence>
<proteinExistence type="predicted"/>
<dbReference type="Proteomes" id="UP000027222">
    <property type="component" value="Unassembled WGS sequence"/>
</dbReference>